<feature type="domain" description="Transcription factor TFIIIB component B'' Myb" evidence="3">
    <location>
        <begin position="529"/>
        <end position="601"/>
    </location>
</feature>
<feature type="compositionally biased region" description="Low complexity" evidence="2">
    <location>
        <begin position="47"/>
        <end position="79"/>
    </location>
</feature>
<comment type="caution">
    <text evidence="4">The sequence shown here is derived from an EMBL/GenBank/DDBJ whole genome shotgun (WGS) entry which is preliminary data.</text>
</comment>
<protein>
    <recommendedName>
        <fullName evidence="3">Transcription factor TFIIIB component B'' Myb domain-containing protein</fullName>
    </recommendedName>
</protein>
<feature type="compositionally biased region" description="Acidic residues" evidence="2">
    <location>
        <begin position="384"/>
        <end position="394"/>
    </location>
</feature>
<feature type="compositionally biased region" description="Polar residues" evidence="2">
    <location>
        <begin position="357"/>
        <end position="368"/>
    </location>
</feature>
<feature type="compositionally biased region" description="Basic residues" evidence="2">
    <location>
        <begin position="285"/>
        <end position="295"/>
    </location>
</feature>
<feature type="region of interest" description="Disordered" evidence="2">
    <location>
        <begin position="202"/>
        <end position="416"/>
    </location>
</feature>
<sequence>MSGDADPPSAKPPVSKPAITSAFINKGAKTFAPKKAVRRRPPPVPQAPTTATPSTTATTPAAAAAAAATNTANATATATSPPPSLPPPAPPLLPTTPAATQDLSQSNAPPTGQSASDQPVLDQPARDPSPPAGEPPVAAPNPEPSTPSATQETLPLAEAPPVSANPPLETPIEAVPLAAHENVRVEDTELVRGNQAWNAVNATDCAAEPPTVAPKPRKPTARRKRKAVTLRNLDEEEEEAIREGIDTAGSDAGGDFVPPQGKARGKRKVAEASILDGERSTQSATKKKRQTKRARPISMALVEGDAGERGVRAGDAQTNEEGRGSGSQQVIENADGHTADSRPSPRPKAARKRKRQTTSQPDGESNEQQLKRRGRQPRAPTPSDAEDDLIDENDVFMGDLARRDVRRGKLSQREKKMRTIDWDEVKQRQKEKEAEQMNSRALQEKMLREEQEREDAARTVQEQVRYEIVDGQTRIVQGSGQVDHERLAEARFTETVVEEDDFTNRINARSFMRNNKRYPEEFLLPGQGKRWDVRSTADFYDALKMFGTDFGMMTSLFEGVSRRSLKLKFTREERKNPDIIKDILQQKDTRLKNWDEFLKASGKENDEYDRVEEIKRELLEAEEEGRKRIQEAKDEYEEEMRQKRLAGFASDEEEGGDKGAAKKKRKKAKDKQVAIQDEEGVEVLEVDENDGWGEE</sequence>
<dbReference type="AlphaFoldDB" id="A0AAN6LUC4"/>
<proteinExistence type="predicted"/>
<evidence type="ECO:0000256" key="2">
    <source>
        <dbReference type="SAM" id="MobiDB-lite"/>
    </source>
</evidence>
<dbReference type="GO" id="GO:0070898">
    <property type="term" value="P:RNA polymerase III preinitiation complex assembly"/>
    <property type="evidence" value="ECO:0007669"/>
    <property type="project" value="TreeGrafter"/>
</dbReference>
<feature type="compositionally biased region" description="Pro residues" evidence="2">
    <location>
        <begin position="80"/>
        <end position="94"/>
    </location>
</feature>
<feature type="compositionally biased region" description="Basic residues" evidence="2">
    <location>
        <begin position="215"/>
        <end position="228"/>
    </location>
</feature>
<feature type="coiled-coil region" evidence="1">
    <location>
        <begin position="425"/>
        <end position="459"/>
    </location>
</feature>
<feature type="region of interest" description="Disordered" evidence="2">
    <location>
        <begin position="622"/>
        <end position="695"/>
    </location>
</feature>
<feature type="compositionally biased region" description="Pro residues" evidence="2">
    <location>
        <begin position="127"/>
        <end position="145"/>
    </location>
</feature>
<dbReference type="Pfam" id="PF15963">
    <property type="entry name" value="Myb_DNA-bind_7"/>
    <property type="match status" value="1"/>
</dbReference>
<organism evidence="4 5">
    <name type="scientific">Pseudopithomyces chartarum</name>
    <dbReference type="NCBI Taxonomy" id="1892770"/>
    <lineage>
        <taxon>Eukaryota</taxon>
        <taxon>Fungi</taxon>
        <taxon>Dikarya</taxon>
        <taxon>Ascomycota</taxon>
        <taxon>Pezizomycotina</taxon>
        <taxon>Dothideomycetes</taxon>
        <taxon>Pleosporomycetidae</taxon>
        <taxon>Pleosporales</taxon>
        <taxon>Massarineae</taxon>
        <taxon>Didymosphaeriaceae</taxon>
        <taxon>Pseudopithomyces</taxon>
    </lineage>
</organism>
<feature type="compositionally biased region" description="Acidic residues" evidence="2">
    <location>
        <begin position="676"/>
        <end position="695"/>
    </location>
</feature>
<feature type="compositionally biased region" description="Polar residues" evidence="2">
    <location>
        <begin position="101"/>
        <end position="117"/>
    </location>
</feature>
<name>A0AAN6LUC4_9PLEO</name>
<evidence type="ECO:0000256" key="1">
    <source>
        <dbReference type="SAM" id="Coils"/>
    </source>
</evidence>
<dbReference type="GO" id="GO:0001156">
    <property type="term" value="F:TFIIIC-class transcription factor complex binding"/>
    <property type="evidence" value="ECO:0007669"/>
    <property type="project" value="TreeGrafter"/>
</dbReference>
<feature type="region of interest" description="Disordered" evidence="2">
    <location>
        <begin position="1"/>
        <end position="175"/>
    </location>
</feature>
<dbReference type="GO" id="GO:0000126">
    <property type="term" value="C:transcription factor TFIIIB complex"/>
    <property type="evidence" value="ECO:0007669"/>
    <property type="project" value="TreeGrafter"/>
</dbReference>
<evidence type="ECO:0000259" key="3">
    <source>
        <dbReference type="Pfam" id="PF15963"/>
    </source>
</evidence>
<dbReference type="InterPro" id="IPR039467">
    <property type="entry name" value="TFIIIB_B''_Myb"/>
</dbReference>
<dbReference type="EMBL" id="WVTA01000014">
    <property type="protein sequence ID" value="KAK3202390.1"/>
    <property type="molecule type" value="Genomic_DNA"/>
</dbReference>
<keyword evidence="1" id="KW-0175">Coiled coil</keyword>
<dbReference type="PANTHER" id="PTHR22929">
    <property type="entry name" value="RNA POLYMERASE III TRANSCRIPTION INITIATION FACTOR B"/>
    <property type="match status" value="1"/>
</dbReference>
<dbReference type="PANTHER" id="PTHR22929:SF0">
    <property type="entry name" value="TRANSCRIPTION FACTOR TFIIIB COMPONENT B'' HOMOLOG"/>
    <property type="match status" value="1"/>
</dbReference>
<gene>
    <name evidence="4" type="ORF">GRF29_161g1031694</name>
</gene>
<dbReference type="Proteomes" id="UP001280581">
    <property type="component" value="Unassembled WGS sequence"/>
</dbReference>
<keyword evidence="5" id="KW-1185">Reference proteome</keyword>
<reference evidence="4 5" key="1">
    <citation type="submission" date="2021-02" db="EMBL/GenBank/DDBJ databases">
        <title>Genome assembly of Pseudopithomyces chartarum.</title>
        <authorList>
            <person name="Jauregui R."/>
            <person name="Singh J."/>
            <person name="Voisey C."/>
        </authorList>
    </citation>
    <scope>NUCLEOTIDE SEQUENCE [LARGE SCALE GENOMIC DNA]</scope>
    <source>
        <strain evidence="4 5">AGR01</strain>
    </source>
</reference>
<feature type="compositionally biased region" description="Basic and acidic residues" evidence="2">
    <location>
        <begin position="622"/>
        <end position="633"/>
    </location>
</feature>
<evidence type="ECO:0000313" key="5">
    <source>
        <dbReference type="Proteomes" id="UP001280581"/>
    </source>
</evidence>
<accession>A0AAN6LUC4</accession>
<evidence type="ECO:0000313" key="4">
    <source>
        <dbReference type="EMBL" id="KAK3202390.1"/>
    </source>
</evidence>